<feature type="non-terminal residue" evidence="5">
    <location>
        <position position="1"/>
    </location>
</feature>
<feature type="region of interest" description="Disordered" evidence="3">
    <location>
        <begin position="331"/>
        <end position="350"/>
    </location>
</feature>
<dbReference type="Gene3D" id="3.60.10.10">
    <property type="entry name" value="Endonuclease/exonuclease/phosphatase"/>
    <property type="match status" value="1"/>
</dbReference>
<keyword evidence="2" id="KW-0378">Hydrolase</keyword>
<dbReference type="SMART" id="SM00128">
    <property type="entry name" value="IPPc"/>
    <property type="match status" value="1"/>
</dbReference>
<gene>
    <name evidence="5" type="ORF">M569_09261</name>
</gene>
<protein>
    <recommendedName>
        <fullName evidence="4">Inositol polyphosphate-related phosphatase domain-containing protein</fullName>
    </recommendedName>
</protein>
<evidence type="ECO:0000313" key="6">
    <source>
        <dbReference type="Proteomes" id="UP000015453"/>
    </source>
</evidence>
<name>S8CL90_9LAMI</name>
<proteinExistence type="inferred from homology"/>
<dbReference type="Proteomes" id="UP000015453">
    <property type="component" value="Unassembled WGS sequence"/>
</dbReference>
<dbReference type="GO" id="GO:0046856">
    <property type="term" value="P:phosphatidylinositol dephosphorylation"/>
    <property type="evidence" value="ECO:0007669"/>
    <property type="project" value="InterPro"/>
</dbReference>
<dbReference type="InterPro" id="IPR045849">
    <property type="entry name" value="IP5P_plant"/>
</dbReference>
<sequence>RIFAGTWNVGGNVPNHSLKVLEHLLQVESSPDLYVLGFQEIVPLNAGNVLVMEANEPATKWLALISQAINKPFHDSMEARNNNNNNNKDRGKIFRKPSLKDFLRNLKVDDELLKRCNCPNKRINKKLREAWDCCDQTIDEFISTAEISIPSRPNYQLVASKQMVGIFLSIWARRELVKDIGHLRISCMGRGIMGYLGNKGCISVSMTLHQTSFCFICSHLASGEKEGDELKRNSDVSEILKGTSFSRVCKRSTRQVPENINDHDRAIWLGDLNYRIGMRYHEAKRLMEDNDWDTLLQKDQLNREREAGRVFVGWKEGKIMFPPTYKYTQNSDSYAGETAKSKRKRRTPAW</sequence>
<dbReference type="GO" id="GO:0004439">
    <property type="term" value="F:phosphatidylinositol-4,5-bisphosphate 5-phosphatase activity"/>
    <property type="evidence" value="ECO:0007669"/>
    <property type="project" value="TreeGrafter"/>
</dbReference>
<dbReference type="GO" id="GO:0034485">
    <property type="term" value="F:phosphatidylinositol-3,4,5-trisphosphate 5-phosphatase activity"/>
    <property type="evidence" value="ECO:0007669"/>
    <property type="project" value="TreeGrafter"/>
</dbReference>
<dbReference type="EMBL" id="AUSU01004181">
    <property type="protein sequence ID" value="EPS65516.1"/>
    <property type="molecule type" value="Genomic_DNA"/>
</dbReference>
<dbReference type="SUPFAM" id="SSF56219">
    <property type="entry name" value="DNase I-like"/>
    <property type="match status" value="1"/>
</dbReference>
<feature type="compositionally biased region" description="Basic residues" evidence="3">
    <location>
        <begin position="341"/>
        <end position="350"/>
    </location>
</feature>
<evidence type="ECO:0000256" key="2">
    <source>
        <dbReference type="ARBA" id="ARBA00022801"/>
    </source>
</evidence>
<comment type="similarity">
    <text evidence="1">Belongs to the inositol polyphosphate 5-phosphatase family.</text>
</comment>
<organism evidence="5 6">
    <name type="scientific">Genlisea aurea</name>
    <dbReference type="NCBI Taxonomy" id="192259"/>
    <lineage>
        <taxon>Eukaryota</taxon>
        <taxon>Viridiplantae</taxon>
        <taxon>Streptophyta</taxon>
        <taxon>Embryophyta</taxon>
        <taxon>Tracheophyta</taxon>
        <taxon>Spermatophyta</taxon>
        <taxon>Magnoliopsida</taxon>
        <taxon>eudicotyledons</taxon>
        <taxon>Gunneridae</taxon>
        <taxon>Pentapetalae</taxon>
        <taxon>asterids</taxon>
        <taxon>lamiids</taxon>
        <taxon>Lamiales</taxon>
        <taxon>Lentibulariaceae</taxon>
        <taxon>Genlisea</taxon>
    </lineage>
</organism>
<feature type="non-terminal residue" evidence="5">
    <location>
        <position position="350"/>
    </location>
</feature>
<accession>S8CL90</accession>
<dbReference type="InterPro" id="IPR000300">
    <property type="entry name" value="IPPc"/>
</dbReference>
<dbReference type="PANTHER" id="PTHR45666">
    <property type="entry name" value="TYPE IV INOSITOL POLYPHOSPHATE 5-PHOSPHATASE 9"/>
    <property type="match status" value="1"/>
</dbReference>
<comment type="caution">
    <text evidence="5">The sequence shown here is derived from an EMBL/GenBank/DDBJ whole genome shotgun (WGS) entry which is preliminary data.</text>
</comment>
<evidence type="ECO:0000259" key="4">
    <source>
        <dbReference type="SMART" id="SM00128"/>
    </source>
</evidence>
<dbReference type="Pfam" id="PF22669">
    <property type="entry name" value="Exo_endo_phos2"/>
    <property type="match status" value="1"/>
</dbReference>
<feature type="domain" description="Inositol polyphosphate-related phosphatase" evidence="4">
    <location>
        <begin position="1"/>
        <end position="349"/>
    </location>
</feature>
<dbReference type="AlphaFoldDB" id="S8CL90"/>
<evidence type="ECO:0000313" key="5">
    <source>
        <dbReference type="EMBL" id="EPS65516.1"/>
    </source>
</evidence>
<dbReference type="PANTHER" id="PTHR45666:SF3">
    <property type="entry name" value="TYPE I INOSITOL POLYPHOSPHATE 5-PHOSPHATASE 5"/>
    <property type="match status" value="1"/>
</dbReference>
<evidence type="ECO:0000256" key="3">
    <source>
        <dbReference type="SAM" id="MobiDB-lite"/>
    </source>
</evidence>
<dbReference type="OrthoDB" id="62798at2759"/>
<dbReference type="InterPro" id="IPR036691">
    <property type="entry name" value="Endo/exonu/phosph_ase_sf"/>
</dbReference>
<evidence type="ECO:0000256" key="1">
    <source>
        <dbReference type="ARBA" id="ARBA00010768"/>
    </source>
</evidence>
<dbReference type="GO" id="GO:0004445">
    <property type="term" value="F:inositol-polyphosphate 5-phosphatase activity"/>
    <property type="evidence" value="ECO:0007669"/>
    <property type="project" value="InterPro"/>
</dbReference>
<keyword evidence="6" id="KW-1185">Reference proteome</keyword>
<reference evidence="5 6" key="1">
    <citation type="journal article" date="2013" name="BMC Genomics">
        <title>The miniature genome of a carnivorous plant Genlisea aurea contains a low number of genes and short non-coding sequences.</title>
        <authorList>
            <person name="Leushkin E.V."/>
            <person name="Sutormin R.A."/>
            <person name="Nabieva E.R."/>
            <person name="Penin A.A."/>
            <person name="Kondrashov A.S."/>
            <person name="Logacheva M.D."/>
        </authorList>
    </citation>
    <scope>NUCLEOTIDE SEQUENCE [LARGE SCALE GENOMIC DNA]</scope>
</reference>